<name>A0A0E9U358_ANGAN</name>
<organism evidence="1">
    <name type="scientific">Anguilla anguilla</name>
    <name type="common">European freshwater eel</name>
    <name type="synonym">Muraena anguilla</name>
    <dbReference type="NCBI Taxonomy" id="7936"/>
    <lineage>
        <taxon>Eukaryota</taxon>
        <taxon>Metazoa</taxon>
        <taxon>Chordata</taxon>
        <taxon>Craniata</taxon>
        <taxon>Vertebrata</taxon>
        <taxon>Euteleostomi</taxon>
        <taxon>Actinopterygii</taxon>
        <taxon>Neopterygii</taxon>
        <taxon>Teleostei</taxon>
        <taxon>Anguilliformes</taxon>
        <taxon>Anguillidae</taxon>
        <taxon>Anguilla</taxon>
    </lineage>
</organism>
<evidence type="ECO:0000313" key="1">
    <source>
        <dbReference type="EMBL" id="JAH59388.1"/>
    </source>
</evidence>
<protein>
    <submittedName>
        <fullName evidence="1">Uncharacterized protein</fullName>
    </submittedName>
</protein>
<proteinExistence type="predicted"/>
<accession>A0A0E9U358</accession>
<sequence>MYTPTLHSFSEPFKHSLPV</sequence>
<dbReference type="EMBL" id="GBXM01049189">
    <property type="protein sequence ID" value="JAH59388.1"/>
    <property type="molecule type" value="Transcribed_RNA"/>
</dbReference>
<reference evidence="1" key="2">
    <citation type="journal article" date="2015" name="Fish Shellfish Immunol.">
        <title>Early steps in the European eel (Anguilla anguilla)-Vibrio vulnificus interaction in the gills: Role of the RtxA13 toxin.</title>
        <authorList>
            <person name="Callol A."/>
            <person name="Pajuelo D."/>
            <person name="Ebbesson L."/>
            <person name="Teles M."/>
            <person name="MacKenzie S."/>
            <person name="Amaro C."/>
        </authorList>
    </citation>
    <scope>NUCLEOTIDE SEQUENCE</scope>
</reference>
<dbReference type="AlphaFoldDB" id="A0A0E9U358"/>
<reference evidence="1" key="1">
    <citation type="submission" date="2014-11" db="EMBL/GenBank/DDBJ databases">
        <authorList>
            <person name="Amaro Gonzalez C."/>
        </authorList>
    </citation>
    <scope>NUCLEOTIDE SEQUENCE</scope>
</reference>